<reference evidence="8 9" key="1">
    <citation type="submission" date="2019-05" db="EMBL/GenBank/DDBJ databases">
        <authorList>
            <person name="Zhou X."/>
        </authorList>
    </citation>
    <scope>NUCLEOTIDE SEQUENCE [LARGE SCALE GENOMIC DNA]</scope>
    <source>
        <strain evidence="8 9">DSM 432</strain>
    </source>
</reference>
<dbReference type="GeneID" id="95775868"/>
<dbReference type="GO" id="GO:0005886">
    <property type="term" value="C:plasma membrane"/>
    <property type="evidence" value="ECO:0007669"/>
    <property type="project" value="UniProtKB-SubCell"/>
</dbReference>
<evidence type="ECO:0000256" key="2">
    <source>
        <dbReference type="ARBA" id="ARBA00022475"/>
    </source>
</evidence>
<dbReference type="GO" id="GO:0022857">
    <property type="term" value="F:transmembrane transporter activity"/>
    <property type="evidence" value="ECO:0007669"/>
    <property type="project" value="InterPro"/>
</dbReference>
<feature type="transmembrane region" description="Helical" evidence="6">
    <location>
        <begin position="21"/>
        <end position="41"/>
    </location>
</feature>
<evidence type="ECO:0000256" key="5">
    <source>
        <dbReference type="ARBA" id="ARBA00023136"/>
    </source>
</evidence>
<dbReference type="OrthoDB" id="9788453at2"/>
<accession>A0A6C1K9A6</accession>
<feature type="transmembrane region" description="Helical" evidence="6">
    <location>
        <begin position="346"/>
        <end position="366"/>
    </location>
</feature>
<feature type="transmembrane region" description="Helical" evidence="6">
    <location>
        <begin position="250"/>
        <end position="270"/>
    </location>
</feature>
<dbReference type="Gene3D" id="1.20.1250.20">
    <property type="entry name" value="MFS general substrate transporter like domains"/>
    <property type="match status" value="1"/>
</dbReference>
<feature type="transmembrane region" description="Helical" evidence="6">
    <location>
        <begin position="144"/>
        <end position="164"/>
    </location>
</feature>
<feature type="transmembrane region" description="Helical" evidence="6">
    <location>
        <begin position="53"/>
        <end position="75"/>
    </location>
</feature>
<evidence type="ECO:0000256" key="1">
    <source>
        <dbReference type="ARBA" id="ARBA00004651"/>
    </source>
</evidence>
<proteinExistence type="predicted"/>
<dbReference type="Proteomes" id="UP000305131">
    <property type="component" value="Unassembled WGS sequence"/>
</dbReference>
<evidence type="ECO:0000313" key="9">
    <source>
        <dbReference type="Proteomes" id="UP000305131"/>
    </source>
</evidence>
<dbReference type="CDD" id="cd17324">
    <property type="entry name" value="MFS_NepI_like"/>
    <property type="match status" value="1"/>
</dbReference>
<evidence type="ECO:0000313" key="8">
    <source>
        <dbReference type="EMBL" id="TLX40869.1"/>
    </source>
</evidence>
<keyword evidence="3 6" id="KW-0812">Transmembrane</keyword>
<evidence type="ECO:0000256" key="3">
    <source>
        <dbReference type="ARBA" id="ARBA00022692"/>
    </source>
</evidence>
<dbReference type="RefSeq" id="WP_138401384.1">
    <property type="nucleotide sequence ID" value="NZ_JBAFVI010000007.1"/>
</dbReference>
<dbReference type="EMBL" id="VAUP01000041">
    <property type="protein sequence ID" value="TLX40869.1"/>
    <property type="molecule type" value="Genomic_DNA"/>
</dbReference>
<feature type="transmembrane region" description="Helical" evidence="6">
    <location>
        <begin position="87"/>
        <end position="109"/>
    </location>
</feature>
<evidence type="ECO:0000256" key="6">
    <source>
        <dbReference type="SAM" id="Phobius"/>
    </source>
</evidence>
<feature type="transmembrane region" description="Helical" evidence="6">
    <location>
        <begin position="282"/>
        <end position="299"/>
    </location>
</feature>
<feature type="domain" description="Major facilitator superfamily (MFS) profile" evidence="7">
    <location>
        <begin position="20"/>
        <end position="395"/>
    </location>
</feature>
<keyword evidence="2" id="KW-1003">Cell membrane</keyword>
<keyword evidence="4 6" id="KW-1133">Transmembrane helix</keyword>
<dbReference type="InterPro" id="IPR050189">
    <property type="entry name" value="MFS_Efflux_Transporters"/>
</dbReference>
<evidence type="ECO:0000259" key="7">
    <source>
        <dbReference type="PROSITE" id="PS50850"/>
    </source>
</evidence>
<feature type="transmembrane region" description="Helical" evidence="6">
    <location>
        <begin position="115"/>
        <end position="137"/>
    </location>
</feature>
<comment type="subcellular location">
    <subcellularLocation>
        <location evidence="1">Cell membrane</location>
        <topology evidence="1">Multi-pass membrane protein</topology>
    </subcellularLocation>
</comment>
<feature type="transmembrane region" description="Helical" evidence="6">
    <location>
        <begin position="176"/>
        <end position="196"/>
    </location>
</feature>
<evidence type="ECO:0000256" key="4">
    <source>
        <dbReference type="ARBA" id="ARBA00022989"/>
    </source>
</evidence>
<dbReference type="InterPro" id="IPR020846">
    <property type="entry name" value="MFS_dom"/>
</dbReference>
<dbReference type="PANTHER" id="PTHR43124">
    <property type="entry name" value="PURINE EFFLUX PUMP PBUE"/>
    <property type="match status" value="1"/>
</dbReference>
<protein>
    <submittedName>
        <fullName evidence="8">MFS transporter</fullName>
    </submittedName>
</protein>
<dbReference type="Pfam" id="PF07690">
    <property type="entry name" value="MFS_1"/>
    <property type="match status" value="1"/>
</dbReference>
<dbReference type="AlphaFoldDB" id="A0A6C1K9A6"/>
<sequence length="412" mass="42422">MAAQPSAPSPAPARGNPRMPLLALGAAAFGIGTTEFVIMGLLPQLADDLHVTIPQAGLLVTGYALSVTFGSPFLAVATARIDRRRALLVLMGVFILGNLMCALAPSYWLLMGARVLTALCHGAFFGLGAVVASALVLPGRKAQAIAMMFAGLTLANVLGVPAGTALGEAMGWRSPFFVVVAIGIAAALALFAFLPRTIAVPPMNLRREAKSLGSPQVMFAMAMSIVSSASLFSVFTYITPILQNVTGIGTQGVTLMLLLFGVGLTCGNFLGGRLADWRLMPSVIGIIAVIIPLLASFAFTSHALIPAALTLFVWGVLAFALVAPLQSRVVSEAAKAPNLASTLNQGAFNFGNAIGAWAGGLALTAGLPYADLPFMGAGIAAVGLVLALLSHALDLKTQRETPADATPAIHQR</sequence>
<dbReference type="PANTHER" id="PTHR43124:SF8">
    <property type="entry name" value="INNER MEMBRANE TRANSPORT PROTEIN YDHP"/>
    <property type="match status" value="1"/>
</dbReference>
<name>A0A6C1K9A6_XANAU</name>
<gene>
    <name evidence="8" type="ORF">FBQ73_20655</name>
</gene>
<dbReference type="InterPro" id="IPR036259">
    <property type="entry name" value="MFS_trans_sf"/>
</dbReference>
<feature type="transmembrane region" description="Helical" evidence="6">
    <location>
        <begin position="217"/>
        <end position="238"/>
    </location>
</feature>
<organism evidence="8 9">
    <name type="scientific">Xanthobacter autotrophicus</name>
    <dbReference type="NCBI Taxonomy" id="280"/>
    <lineage>
        <taxon>Bacteria</taxon>
        <taxon>Pseudomonadati</taxon>
        <taxon>Pseudomonadota</taxon>
        <taxon>Alphaproteobacteria</taxon>
        <taxon>Hyphomicrobiales</taxon>
        <taxon>Xanthobacteraceae</taxon>
        <taxon>Xanthobacter</taxon>
    </lineage>
</organism>
<keyword evidence="5 6" id="KW-0472">Membrane</keyword>
<dbReference type="InterPro" id="IPR011701">
    <property type="entry name" value="MFS"/>
</dbReference>
<feature type="transmembrane region" description="Helical" evidence="6">
    <location>
        <begin position="305"/>
        <end position="325"/>
    </location>
</feature>
<dbReference type="SUPFAM" id="SSF103473">
    <property type="entry name" value="MFS general substrate transporter"/>
    <property type="match status" value="1"/>
</dbReference>
<feature type="transmembrane region" description="Helical" evidence="6">
    <location>
        <begin position="372"/>
        <end position="389"/>
    </location>
</feature>
<comment type="caution">
    <text evidence="8">The sequence shown here is derived from an EMBL/GenBank/DDBJ whole genome shotgun (WGS) entry which is preliminary data.</text>
</comment>
<dbReference type="PROSITE" id="PS50850">
    <property type="entry name" value="MFS"/>
    <property type="match status" value="1"/>
</dbReference>